<reference evidence="2 3" key="1">
    <citation type="submission" date="2016-08" db="EMBL/GenBank/DDBJ databases">
        <title>A Parts List for Fungal Cellulosomes Revealed by Comparative Genomics.</title>
        <authorList>
            <consortium name="DOE Joint Genome Institute"/>
            <person name="Haitjema C.H."/>
            <person name="Gilmore S.P."/>
            <person name="Henske J.K."/>
            <person name="Solomon K.V."/>
            <person name="De Groot R."/>
            <person name="Kuo A."/>
            <person name="Mondo S.J."/>
            <person name="Salamov A.A."/>
            <person name="Labutti K."/>
            <person name="Zhao Z."/>
            <person name="Chiniquy J."/>
            <person name="Barry K."/>
            <person name="Brewer H.M."/>
            <person name="Purvine S.O."/>
            <person name="Wright A.T."/>
            <person name="Boxma B."/>
            <person name="Van Alen T."/>
            <person name="Hackstein J.H."/>
            <person name="Baker S.E."/>
            <person name="Grigoriev I.V."/>
            <person name="O'Malley M.A."/>
        </authorList>
    </citation>
    <scope>NUCLEOTIDE SEQUENCE [LARGE SCALE GENOMIC DNA]</scope>
    <source>
        <strain evidence="2 3">G1</strain>
    </source>
</reference>
<organism evidence="2 3">
    <name type="scientific">Neocallimastix californiae</name>
    <dbReference type="NCBI Taxonomy" id="1754190"/>
    <lineage>
        <taxon>Eukaryota</taxon>
        <taxon>Fungi</taxon>
        <taxon>Fungi incertae sedis</taxon>
        <taxon>Chytridiomycota</taxon>
        <taxon>Chytridiomycota incertae sedis</taxon>
        <taxon>Neocallimastigomycetes</taxon>
        <taxon>Neocallimastigales</taxon>
        <taxon>Neocallimastigaceae</taxon>
        <taxon>Neocallimastix</taxon>
    </lineage>
</organism>
<proteinExistence type="predicted"/>
<dbReference type="EMBL" id="MCOG01000251">
    <property type="protein sequence ID" value="ORY22211.1"/>
    <property type="molecule type" value="Genomic_DNA"/>
</dbReference>
<dbReference type="Gene3D" id="2.30.30.140">
    <property type="match status" value="1"/>
</dbReference>
<dbReference type="STRING" id="1754190.A0A1Y2AI07"/>
<name>A0A1Y2AI07_9FUNG</name>
<comment type="caution">
    <text evidence="2">The sequence shown here is derived from an EMBL/GenBank/DDBJ whole genome shotgun (WGS) entry which is preliminary data.</text>
</comment>
<keyword evidence="3" id="KW-1185">Reference proteome</keyword>
<dbReference type="SUPFAM" id="SSF63748">
    <property type="entry name" value="Tudor/PWWP/MBT"/>
    <property type="match status" value="1"/>
</dbReference>
<dbReference type="Proteomes" id="UP000193920">
    <property type="component" value="Unassembled WGS sequence"/>
</dbReference>
<sequence length="510" mass="59324">MFRKEVSNNAIYSKFHKKFGKINYPSQISPPIKPKKGKSRRKVVFVNPDDDHCLYWWPAIVVPETEYNLFKQSYDNSNNFKIPNENEILVCYFEDGSFSVIPESDSVPFNPTTAPYTKYLNDPNISFAFKNDKAVKLAKLYLETGELPSSFLWLKDVPSDDRDKDDKLFERNTLEDRKKKMINNPYIQKRRDKKEKDLLKKSPKFQNKPNPLVKLSNIKNTQTQEFKHNKLNEMKNQKQHTYNNGLMKHINKPNDSVISSDKNDTNLIHHNHPIKNEMNRINKSYNTTSSTLTNGNVNNNNNNNNINNFDNSNGNVNYNNGKNDLLKSNSSMMKTSNKYKNMEYDNNSTIPLNTMKSHSSSETINYDIKDDNSSSSSGIVMRPRRVSINNKEKNRKENQEINKEINKETTKEITKEMNKHMNREINGETCLINENDEVILPGFLTKPIIFKKQKLQDDPEALSIFPELRKKRLKRTFDEVNNLINQSVDTINSSKNKNIFPIPPIHISDI</sequence>
<dbReference type="AlphaFoldDB" id="A0A1Y2AI07"/>
<feature type="region of interest" description="Disordered" evidence="1">
    <location>
        <begin position="184"/>
        <end position="212"/>
    </location>
</feature>
<evidence type="ECO:0000256" key="1">
    <source>
        <dbReference type="SAM" id="MobiDB-lite"/>
    </source>
</evidence>
<protein>
    <recommendedName>
        <fullName evidence="4">PWWP domain-containing protein</fullName>
    </recommendedName>
</protein>
<evidence type="ECO:0000313" key="2">
    <source>
        <dbReference type="EMBL" id="ORY22211.1"/>
    </source>
</evidence>
<dbReference type="OrthoDB" id="641149at2759"/>
<evidence type="ECO:0000313" key="3">
    <source>
        <dbReference type="Proteomes" id="UP000193920"/>
    </source>
</evidence>
<gene>
    <name evidence="2" type="ORF">LY90DRAFT_675972</name>
</gene>
<accession>A0A1Y2AI07</accession>
<dbReference type="CDD" id="cd05162">
    <property type="entry name" value="PWWP"/>
    <property type="match status" value="1"/>
</dbReference>
<evidence type="ECO:0008006" key="4">
    <source>
        <dbReference type="Google" id="ProtNLM"/>
    </source>
</evidence>